<dbReference type="Proteomes" id="UP001152798">
    <property type="component" value="Chromosome 6"/>
</dbReference>
<feature type="region of interest" description="Disordered" evidence="4">
    <location>
        <begin position="1"/>
        <end position="33"/>
    </location>
</feature>
<accession>A0A9P0HQU5</accession>
<dbReference type="Pfam" id="PF12796">
    <property type="entry name" value="Ank_2"/>
    <property type="match status" value="1"/>
</dbReference>
<evidence type="ECO:0008006" key="7">
    <source>
        <dbReference type="Google" id="ProtNLM"/>
    </source>
</evidence>
<dbReference type="PROSITE" id="PS50297">
    <property type="entry name" value="ANK_REP_REGION"/>
    <property type="match status" value="3"/>
</dbReference>
<evidence type="ECO:0000313" key="6">
    <source>
        <dbReference type="Proteomes" id="UP001152798"/>
    </source>
</evidence>
<dbReference type="GO" id="GO:0004842">
    <property type="term" value="F:ubiquitin-protein transferase activity"/>
    <property type="evidence" value="ECO:0007669"/>
    <property type="project" value="TreeGrafter"/>
</dbReference>
<dbReference type="PANTHER" id="PTHR24171">
    <property type="entry name" value="ANKYRIN REPEAT DOMAIN-CONTAINING PROTEIN 39-RELATED"/>
    <property type="match status" value="1"/>
</dbReference>
<dbReference type="AlphaFoldDB" id="A0A9P0HQU5"/>
<sequence>MNGASRKKSTQPSQSPPPPTMQKTGADQHKGNVARIVERLQKNARLGHSAMLEQIKEDLAKRKIALNIQPTMTKANWRSPPPTTAPPPIPVTPSSPPVYCCPMEIPPIKPRLGPKPGDLAVLQKFFGLRTPLDLESARRLACSSTSDGSTPLHQAARESRATEVAALIRMGASVEAQDALGFRPVHKAAAAGSVHVLQLLKLVGADLQAKGNHGYRPIHRAAMNGGMEAVRWLVEQGCSVDSTISGGWTALHLAVWWDREPVVRCLLDLGASVNYLTDQGVSPFAMAVSGRNEDLARLLHRYGGVME</sequence>
<evidence type="ECO:0000313" key="5">
    <source>
        <dbReference type="EMBL" id="CAH1406576.1"/>
    </source>
</evidence>
<dbReference type="Gene3D" id="1.25.40.20">
    <property type="entry name" value="Ankyrin repeat-containing domain"/>
    <property type="match status" value="1"/>
</dbReference>
<keyword evidence="2 3" id="KW-0040">ANK repeat</keyword>
<feature type="repeat" description="ANK" evidence="3">
    <location>
        <begin position="246"/>
        <end position="278"/>
    </location>
</feature>
<gene>
    <name evidence="5" type="ORF">NEZAVI_LOCUS14487</name>
</gene>
<keyword evidence="6" id="KW-1185">Reference proteome</keyword>
<dbReference type="GO" id="GO:0070531">
    <property type="term" value="C:BRCA1-A complex"/>
    <property type="evidence" value="ECO:0007669"/>
    <property type="project" value="TreeGrafter"/>
</dbReference>
<protein>
    <recommendedName>
        <fullName evidence="7">Ankyrin repeat protein</fullName>
    </recommendedName>
</protein>
<dbReference type="OrthoDB" id="539213at2759"/>
<feature type="repeat" description="ANK" evidence="3">
    <location>
        <begin position="147"/>
        <end position="179"/>
    </location>
</feature>
<feature type="repeat" description="ANK" evidence="3">
    <location>
        <begin position="180"/>
        <end position="212"/>
    </location>
</feature>
<dbReference type="SMART" id="SM00248">
    <property type="entry name" value="ANK"/>
    <property type="match status" value="5"/>
</dbReference>
<dbReference type="PANTHER" id="PTHR24171:SF8">
    <property type="entry name" value="BRCA1-ASSOCIATED RING DOMAIN PROTEIN 1"/>
    <property type="match status" value="1"/>
</dbReference>
<evidence type="ECO:0000256" key="1">
    <source>
        <dbReference type="ARBA" id="ARBA00022737"/>
    </source>
</evidence>
<dbReference type="SUPFAM" id="SSF48403">
    <property type="entry name" value="Ankyrin repeat"/>
    <property type="match status" value="1"/>
</dbReference>
<reference evidence="5" key="1">
    <citation type="submission" date="2022-01" db="EMBL/GenBank/DDBJ databases">
        <authorList>
            <person name="King R."/>
        </authorList>
    </citation>
    <scope>NUCLEOTIDE SEQUENCE</scope>
</reference>
<evidence type="ECO:0000256" key="4">
    <source>
        <dbReference type="SAM" id="MobiDB-lite"/>
    </source>
</evidence>
<proteinExistence type="predicted"/>
<dbReference type="Pfam" id="PF00023">
    <property type="entry name" value="Ank"/>
    <property type="match status" value="1"/>
</dbReference>
<evidence type="ECO:0000256" key="3">
    <source>
        <dbReference type="PROSITE-ProRule" id="PRU00023"/>
    </source>
</evidence>
<dbReference type="EMBL" id="OV725082">
    <property type="protein sequence ID" value="CAH1406576.1"/>
    <property type="molecule type" value="Genomic_DNA"/>
</dbReference>
<dbReference type="InterPro" id="IPR002110">
    <property type="entry name" value="Ankyrin_rpt"/>
</dbReference>
<evidence type="ECO:0000256" key="2">
    <source>
        <dbReference type="ARBA" id="ARBA00023043"/>
    </source>
</evidence>
<keyword evidence="1" id="KW-0677">Repeat</keyword>
<feature type="repeat" description="ANK" evidence="3">
    <location>
        <begin position="213"/>
        <end position="245"/>
    </location>
</feature>
<dbReference type="GO" id="GO:0085020">
    <property type="term" value="P:protein K6-linked ubiquitination"/>
    <property type="evidence" value="ECO:0007669"/>
    <property type="project" value="TreeGrafter"/>
</dbReference>
<organism evidence="5 6">
    <name type="scientific">Nezara viridula</name>
    <name type="common">Southern green stink bug</name>
    <name type="synonym">Cimex viridulus</name>
    <dbReference type="NCBI Taxonomy" id="85310"/>
    <lineage>
        <taxon>Eukaryota</taxon>
        <taxon>Metazoa</taxon>
        <taxon>Ecdysozoa</taxon>
        <taxon>Arthropoda</taxon>
        <taxon>Hexapoda</taxon>
        <taxon>Insecta</taxon>
        <taxon>Pterygota</taxon>
        <taxon>Neoptera</taxon>
        <taxon>Paraneoptera</taxon>
        <taxon>Hemiptera</taxon>
        <taxon>Heteroptera</taxon>
        <taxon>Panheteroptera</taxon>
        <taxon>Pentatomomorpha</taxon>
        <taxon>Pentatomoidea</taxon>
        <taxon>Pentatomidae</taxon>
        <taxon>Pentatominae</taxon>
        <taxon>Nezara</taxon>
    </lineage>
</organism>
<dbReference type="InterPro" id="IPR036770">
    <property type="entry name" value="Ankyrin_rpt-contain_sf"/>
</dbReference>
<name>A0A9P0HQU5_NEZVI</name>
<dbReference type="PROSITE" id="PS50088">
    <property type="entry name" value="ANK_REPEAT"/>
    <property type="match status" value="4"/>
</dbReference>
<dbReference type="GO" id="GO:0031436">
    <property type="term" value="C:BRCA1-BARD1 complex"/>
    <property type="evidence" value="ECO:0007669"/>
    <property type="project" value="TreeGrafter"/>
</dbReference>